<evidence type="ECO:0000256" key="2">
    <source>
        <dbReference type="ARBA" id="ARBA00010740"/>
    </source>
</evidence>
<evidence type="ECO:0000313" key="7">
    <source>
        <dbReference type="EMBL" id="TCO34980.1"/>
    </source>
</evidence>
<organism evidence="7 8">
    <name type="scientific">Dokdonella fugitiva</name>
    <dbReference type="NCBI Taxonomy" id="328517"/>
    <lineage>
        <taxon>Bacteria</taxon>
        <taxon>Pseudomonadati</taxon>
        <taxon>Pseudomonadota</taxon>
        <taxon>Gammaproteobacteria</taxon>
        <taxon>Lysobacterales</taxon>
        <taxon>Rhodanobacteraceae</taxon>
        <taxon>Dokdonella</taxon>
    </lineage>
</organism>
<dbReference type="Pfam" id="PF02620">
    <property type="entry name" value="YceD"/>
    <property type="match status" value="1"/>
</dbReference>
<evidence type="ECO:0000256" key="6">
    <source>
        <dbReference type="SAM" id="MobiDB-lite"/>
    </source>
</evidence>
<dbReference type="GO" id="GO:0005829">
    <property type="term" value="C:cytosol"/>
    <property type="evidence" value="ECO:0007669"/>
    <property type="project" value="TreeGrafter"/>
</dbReference>
<proteinExistence type="inferred from homology"/>
<sequence length="193" mass="20730">MAAPSQPEPAVQVDSGEGSTYHRAPMSAALPDRVDVARQVQARRTYEGTLPLAAMQRLRGSLATTEGEARYHVEFGKDELGVAYLGLRVETGLPLVCQRTLDVFVQPVSIDQRLGLIADESGEAALPPGYEPLLVPDGQVGIADVIEDELILALPVVPVKPGEPLEWKDHSDEESEEKPASPFAALAGLRKNT</sequence>
<dbReference type="Proteomes" id="UP000294862">
    <property type="component" value="Unassembled WGS sequence"/>
</dbReference>
<keyword evidence="4" id="KW-0690">Ribosome biogenesis</keyword>
<comment type="function">
    <text evidence="1">Plays a role in synthesis, processing and/or stability of 23S rRNA.</text>
</comment>
<gene>
    <name evidence="7" type="ORF">EV148_11543</name>
</gene>
<protein>
    <recommendedName>
        <fullName evidence="3">Large ribosomal RNA subunit accumulation protein YceD</fullName>
    </recommendedName>
    <alternativeName>
        <fullName evidence="5">23S rRNA accumulation protein YceD</fullName>
    </alternativeName>
</protein>
<evidence type="ECO:0000256" key="4">
    <source>
        <dbReference type="ARBA" id="ARBA00022517"/>
    </source>
</evidence>
<feature type="region of interest" description="Disordered" evidence="6">
    <location>
        <begin position="161"/>
        <end position="193"/>
    </location>
</feature>
<dbReference type="PANTHER" id="PTHR38099">
    <property type="entry name" value="LARGE RIBOSOMAL RNA SUBUNIT ACCUMULATION PROTEIN YCED"/>
    <property type="match status" value="1"/>
</dbReference>
<keyword evidence="8" id="KW-1185">Reference proteome</keyword>
<reference evidence="7 8" key="1">
    <citation type="journal article" date="2015" name="Stand. Genomic Sci.">
        <title>Genomic Encyclopedia of Bacterial and Archaeal Type Strains, Phase III: the genomes of soil and plant-associated and newly described type strains.</title>
        <authorList>
            <person name="Whitman W.B."/>
            <person name="Woyke T."/>
            <person name="Klenk H.P."/>
            <person name="Zhou Y."/>
            <person name="Lilburn T.G."/>
            <person name="Beck B.J."/>
            <person name="De Vos P."/>
            <person name="Vandamme P."/>
            <person name="Eisen J.A."/>
            <person name="Garrity G."/>
            <person name="Hugenholtz P."/>
            <person name="Kyrpides N.C."/>
        </authorList>
    </citation>
    <scope>NUCLEOTIDE SEQUENCE [LARGE SCALE GENOMIC DNA]</scope>
    <source>
        <strain evidence="7 8">A3</strain>
    </source>
</reference>
<evidence type="ECO:0000256" key="5">
    <source>
        <dbReference type="ARBA" id="ARBA00031841"/>
    </source>
</evidence>
<name>A0A4V2S127_9GAMM</name>
<accession>A0A4V2S127</accession>
<dbReference type="AlphaFoldDB" id="A0A4V2S127"/>
<evidence type="ECO:0000256" key="1">
    <source>
        <dbReference type="ARBA" id="ARBA00002868"/>
    </source>
</evidence>
<comment type="caution">
    <text evidence="7">The sequence shown here is derived from an EMBL/GenBank/DDBJ whole genome shotgun (WGS) entry which is preliminary data.</text>
</comment>
<evidence type="ECO:0000256" key="3">
    <source>
        <dbReference type="ARBA" id="ARBA00015716"/>
    </source>
</evidence>
<evidence type="ECO:0000313" key="8">
    <source>
        <dbReference type="Proteomes" id="UP000294862"/>
    </source>
</evidence>
<dbReference type="EMBL" id="SLWQ01000015">
    <property type="protein sequence ID" value="TCO34980.1"/>
    <property type="molecule type" value="Genomic_DNA"/>
</dbReference>
<dbReference type="GO" id="GO:0042254">
    <property type="term" value="P:ribosome biogenesis"/>
    <property type="evidence" value="ECO:0007669"/>
    <property type="project" value="UniProtKB-KW"/>
</dbReference>
<comment type="similarity">
    <text evidence="2">Belongs to the DUF177 domain family.</text>
</comment>
<dbReference type="InterPro" id="IPR003772">
    <property type="entry name" value="YceD"/>
</dbReference>
<dbReference type="InterPro" id="IPR039255">
    <property type="entry name" value="YceD_bac"/>
</dbReference>
<dbReference type="PANTHER" id="PTHR38099:SF1">
    <property type="entry name" value="LARGE RIBOSOMAL RNA SUBUNIT ACCUMULATION PROTEIN YCED"/>
    <property type="match status" value="1"/>
</dbReference>
<feature type="region of interest" description="Disordered" evidence="6">
    <location>
        <begin position="1"/>
        <end position="27"/>
    </location>
</feature>